<feature type="non-terminal residue" evidence="1">
    <location>
        <position position="1"/>
    </location>
</feature>
<proteinExistence type="predicted"/>
<name>A0A0V0GJN5_SOLCH</name>
<dbReference type="AlphaFoldDB" id="A0A0V0GJN5"/>
<sequence>RGGGARSHVLRNTFTLKYFVPYLVTCGCKKTFFTQVICAGQSNSNFSFIGLPFCTHYNLVGPNICQKRETTISSNNYIFE</sequence>
<protein>
    <submittedName>
        <fullName evidence="1">Putative ovule protein</fullName>
    </submittedName>
</protein>
<evidence type="ECO:0000313" key="1">
    <source>
        <dbReference type="EMBL" id="JAP07472.1"/>
    </source>
</evidence>
<reference evidence="1" key="1">
    <citation type="submission" date="2015-12" db="EMBL/GenBank/DDBJ databases">
        <title>Gene expression during late stages of embryo sac development: a critical building block for successful pollen-pistil interactions.</title>
        <authorList>
            <person name="Liu Y."/>
            <person name="Joly V."/>
            <person name="Sabar M."/>
            <person name="Matton D.P."/>
        </authorList>
    </citation>
    <scope>NUCLEOTIDE SEQUENCE</scope>
</reference>
<organism evidence="1">
    <name type="scientific">Solanum chacoense</name>
    <name type="common">Chaco potato</name>
    <dbReference type="NCBI Taxonomy" id="4108"/>
    <lineage>
        <taxon>Eukaryota</taxon>
        <taxon>Viridiplantae</taxon>
        <taxon>Streptophyta</taxon>
        <taxon>Embryophyta</taxon>
        <taxon>Tracheophyta</taxon>
        <taxon>Spermatophyta</taxon>
        <taxon>Magnoliopsida</taxon>
        <taxon>eudicotyledons</taxon>
        <taxon>Gunneridae</taxon>
        <taxon>Pentapetalae</taxon>
        <taxon>asterids</taxon>
        <taxon>lamiids</taxon>
        <taxon>Solanales</taxon>
        <taxon>Solanaceae</taxon>
        <taxon>Solanoideae</taxon>
        <taxon>Solaneae</taxon>
        <taxon>Solanum</taxon>
    </lineage>
</organism>
<accession>A0A0V0GJN5</accession>
<dbReference type="EMBL" id="GEDG01038674">
    <property type="protein sequence ID" value="JAP07472.1"/>
    <property type="molecule type" value="Transcribed_RNA"/>
</dbReference>